<dbReference type="AlphaFoldDB" id="A0A5N6P2E4"/>
<evidence type="ECO:0000313" key="1">
    <source>
        <dbReference type="EMBL" id="KAD5802496.1"/>
    </source>
</evidence>
<gene>
    <name evidence="1" type="ORF">E3N88_13856</name>
</gene>
<keyword evidence="2" id="KW-1185">Reference proteome</keyword>
<sequence length="103" mass="11629">MGARLRSQKQKIQEDDAIPLLYHVGQFGVCRRCSWLDGVGATAEDSPPISIWSCQNQVEKPDLLWRCYRAVFLGVDRIQENCSDSIRLGLRALVFSKSESCLV</sequence>
<accession>A0A5N6P2E4</accession>
<dbReference type="EMBL" id="SZYD01000007">
    <property type="protein sequence ID" value="KAD5802496.1"/>
    <property type="molecule type" value="Genomic_DNA"/>
</dbReference>
<protein>
    <submittedName>
        <fullName evidence="1">Uncharacterized protein</fullName>
    </submittedName>
</protein>
<organism evidence="1 2">
    <name type="scientific">Mikania micrantha</name>
    <name type="common">bitter vine</name>
    <dbReference type="NCBI Taxonomy" id="192012"/>
    <lineage>
        <taxon>Eukaryota</taxon>
        <taxon>Viridiplantae</taxon>
        <taxon>Streptophyta</taxon>
        <taxon>Embryophyta</taxon>
        <taxon>Tracheophyta</taxon>
        <taxon>Spermatophyta</taxon>
        <taxon>Magnoliopsida</taxon>
        <taxon>eudicotyledons</taxon>
        <taxon>Gunneridae</taxon>
        <taxon>Pentapetalae</taxon>
        <taxon>asterids</taxon>
        <taxon>campanulids</taxon>
        <taxon>Asterales</taxon>
        <taxon>Asteraceae</taxon>
        <taxon>Asteroideae</taxon>
        <taxon>Heliantheae alliance</taxon>
        <taxon>Eupatorieae</taxon>
        <taxon>Mikania</taxon>
    </lineage>
</organism>
<dbReference type="Proteomes" id="UP000326396">
    <property type="component" value="Linkage Group LG15"/>
</dbReference>
<name>A0A5N6P2E4_9ASTR</name>
<evidence type="ECO:0000313" key="2">
    <source>
        <dbReference type="Proteomes" id="UP000326396"/>
    </source>
</evidence>
<reference evidence="1 2" key="1">
    <citation type="submission" date="2019-05" db="EMBL/GenBank/DDBJ databases">
        <title>Mikania micrantha, genome provides insights into the molecular mechanism of rapid growth.</title>
        <authorList>
            <person name="Liu B."/>
        </authorList>
    </citation>
    <scope>NUCLEOTIDE SEQUENCE [LARGE SCALE GENOMIC DNA]</scope>
    <source>
        <strain evidence="1">NLD-2019</strain>
        <tissue evidence="1">Leaf</tissue>
    </source>
</reference>
<proteinExistence type="predicted"/>
<comment type="caution">
    <text evidence="1">The sequence shown here is derived from an EMBL/GenBank/DDBJ whole genome shotgun (WGS) entry which is preliminary data.</text>
</comment>